<evidence type="ECO:0000256" key="9">
    <source>
        <dbReference type="ARBA" id="ARBA00023316"/>
    </source>
</evidence>
<evidence type="ECO:0000256" key="3">
    <source>
        <dbReference type="ARBA" id="ARBA00022670"/>
    </source>
</evidence>
<dbReference type="GO" id="GO:0006508">
    <property type="term" value="P:proteolysis"/>
    <property type="evidence" value="ECO:0007669"/>
    <property type="project" value="UniProtKB-KW"/>
</dbReference>
<dbReference type="GO" id="GO:0046872">
    <property type="term" value="F:metal ion binding"/>
    <property type="evidence" value="ECO:0007669"/>
    <property type="project" value="UniProtKB-KW"/>
</dbReference>
<evidence type="ECO:0000256" key="10">
    <source>
        <dbReference type="ARBA" id="ARBA00093448"/>
    </source>
</evidence>
<evidence type="ECO:0000256" key="4">
    <source>
        <dbReference type="ARBA" id="ARBA00022723"/>
    </source>
</evidence>
<evidence type="ECO:0000256" key="5">
    <source>
        <dbReference type="ARBA" id="ARBA00022729"/>
    </source>
</evidence>
<gene>
    <name evidence="12" type="ORF">A1D17_02430</name>
</gene>
<evidence type="ECO:0000256" key="1">
    <source>
        <dbReference type="ARBA" id="ARBA00001947"/>
    </source>
</evidence>
<dbReference type="PANTHER" id="PTHR37425:SF1">
    <property type="entry name" value="OUTER MEMBRANE PROTEIN"/>
    <property type="match status" value="1"/>
</dbReference>
<dbReference type="AlphaFoldDB" id="A0A166QTR9"/>
<reference evidence="12 13" key="2">
    <citation type="journal article" date="2018" name="Nature">
        <title>Mutant phenotypes for thousands of bacterial genes of unknown function.</title>
        <authorList>
            <person name="Price M.N."/>
            <person name="Wetmore K.M."/>
            <person name="Waters R.J."/>
            <person name="Callaghan M."/>
            <person name="Ray J."/>
            <person name="Liu H."/>
            <person name="Kuehl J.V."/>
            <person name="Melnyk R.A."/>
            <person name="Lamson J.S."/>
            <person name="Suh Y."/>
            <person name="Carlson H.K."/>
            <person name="Esquivel Z."/>
            <person name="Sadeeshkumar H."/>
            <person name="Chakraborty R."/>
            <person name="Zane G.M."/>
            <person name="Rubin B.E."/>
            <person name="Wall J.D."/>
            <person name="Visel A."/>
            <person name="Bristow J."/>
            <person name="Blow M.J."/>
            <person name="Arkin A.P."/>
            <person name="Deutschbauer A.M."/>
        </authorList>
    </citation>
    <scope>NUCLEOTIDE SEQUENCE [LARGE SCALE GENOMIC DNA]</scope>
    <source>
        <strain evidence="12 13">FW300-N1B4</strain>
    </source>
</reference>
<dbReference type="SUPFAM" id="SSF55166">
    <property type="entry name" value="Hedgehog/DD-peptidase"/>
    <property type="match status" value="1"/>
</dbReference>
<dbReference type="OrthoDB" id="9782994at2"/>
<dbReference type="GO" id="GO:0071555">
    <property type="term" value="P:cell wall organization"/>
    <property type="evidence" value="ECO:0007669"/>
    <property type="project" value="UniProtKB-KW"/>
</dbReference>
<dbReference type="GO" id="GO:0008237">
    <property type="term" value="F:metallopeptidase activity"/>
    <property type="evidence" value="ECO:0007669"/>
    <property type="project" value="UniProtKB-KW"/>
</dbReference>
<evidence type="ECO:0000256" key="7">
    <source>
        <dbReference type="ARBA" id="ARBA00022833"/>
    </source>
</evidence>
<reference evidence="13" key="1">
    <citation type="submission" date="2016-03" db="EMBL/GenBank/DDBJ databases">
        <authorList>
            <person name="Ray J."/>
            <person name="Price M."/>
            <person name="Deutschbauer A."/>
        </authorList>
    </citation>
    <scope>NUCLEOTIDE SEQUENCE [LARGE SCALE GENOMIC DNA]</scope>
    <source>
        <strain evidence="13">FW300-N1B4</strain>
    </source>
</reference>
<dbReference type="Gene3D" id="3.30.1380.10">
    <property type="match status" value="1"/>
</dbReference>
<evidence type="ECO:0000313" key="12">
    <source>
        <dbReference type="EMBL" id="KZN20846.1"/>
    </source>
</evidence>
<organism evidence="12 13">
    <name type="scientific">Pseudomonas fluorescens</name>
    <dbReference type="NCBI Taxonomy" id="294"/>
    <lineage>
        <taxon>Bacteria</taxon>
        <taxon>Pseudomonadati</taxon>
        <taxon>Pseudomonadota</taxon>
        <taxon>Gammaproteobacteria</taxon>
        <taxon>Pseudomonadales</taxon>
        <taxon>Pseudomonadaceae</taxon>
        <taxon>Pseudomonas</taxon>
    </lineage>
</organism>
<comment type="pathway">
    <text evidence="2">Cell wall biogenesis; cell wall polysaccharide biosynthesis.</text>
</comment>
<evidence type="ECO:0000256" key="6">
    <source>
        <dbReference type="ARBA" id="ARBA00022801"/>
    </source>
</evidence>
<comment type="caution">
    <text evidence="12">The sequence shown here is derived from an EMBL/GenBank/DDBJ whole genome shotgun (WGS) entry which is preliminary data.</text>
</comment>
<comment type="cofactor">
    <cofactor evidence="1">
        <name>Zn(2+)</name>
        <dbReference type="ChEBI" id="CHEBI:29105"/>
    </cofactor>
</comment>
<keyword evidence="8" id="KW-0482">Metalloprotease</keyword>
<proteinExistence type="inferred from homology"/>
<comment type="similarity">
    <text evidence="10">Belongs to the peptidase M15 family.</text>
</comment>
<accession>A0A166QTR9</accession>
<keyword evidence="7" id="KW-0862">Zinc</keyword>
<keyword evidence="9" id="KW-0961">Cell wall biogenesis/degradation</keyword>
<protein>
    <recommendedName>
        <fullName evidence="11">Murein endopeptidase K</fullName>
    </recommendedName>
</protein>
<keyword evidence="4" id="KW-0479">Metal-binding</keyword>
<evidence type="ECO:0000256" key="2">
    <source>
        <dbReference type="ARBA" id="ARBA00004776"/>
    </source>
</evidence>
<keyword evidence="3" id="KW-0645">Protease</keyword>
<evidence type="ECO:0000313" key="13">
    <source>
        <dbReference type="Proteomes" id="UP000076489"/>
    </source>
</evidence>
<dbReference type="InterPro" id="IPR010275">
    <property type="entry name" value="MepK"/>
</dbReference>
<keyword evidence="6" id="KW-0378">Hydrolase</keyword>
<dbReference type="InterPro" id="IPR009045">
    <property type="entry name" value="Zn_M74/Hedgehog-like"/>
</dbReference>
<evidence type="ECO:0000256" key="8">
    <source>
        <dbReference type="ARBA" id="ARBA00023049"/>
    </source>
</evidence>
<dbReference type="PANTHER" id="PTHR37425">
    <property type="match status" value="1"/>
</dbReference>
<keyword evidence="5" id="KW-0732">Signal</keyword>
<name>A0A166QTR9_PSEFL</name>
<dbReference type="Pfam" id="PF05951">
    <property type="entry name" value="Peptidase_M15_2"/>
    <property type="match status" value="1"/>
</dbReference>
<sequence length="149" mass="16901">MDRWIHLERVSSKERGIFCYYAKGGGWDHRGYYAACHLLRDVEEQQTVQIDKRLVDTLYLIQAWCRVNKRPYIIKINSGFRTLAHNARLKNSARNSQHTQGTAADIRIDGMSTQELAAIARSIGVGGVGVYPSANFVHVDVGRVRNWIG</sequence>
<evidence type="ECO:0000256" key="11">
    <source>
        <dbReference type="ARBA" id="ARBA00093666"/>
    </source>
</evidence>
<dbReference type="EMBL" id="LUKJ01000002">
    <property type="protein sequence ID" value="KZN20846.1"/>
    <property type="molecule type" value="Genomic_DNA"/>
</dbReference>
<dbReference type="Proteomes" id="UP000076489">
    <property type="component" value="Unassembled WGS sequence"/>
</dbReference>